<evidence type="ECO:0000313" key="1">
    <source>
        <dbReference type="EMBL" id="KAK7529334.1"/>
    </source>
</evidence>
<dbReference type="Proteomes" id="UP001365128">
    <property type="component" value="Unassembled WGS sequence"/>
</dbReference>
<sequence>MPPDTHDAARQVRGRSTKMATYRHRPSLRDVLDRVTTDEDDAEIFEFLEEIDSLQAAPNERWQSPKAQHRQDYVLKMYLGFLRNWLLRREHQNSTDDVLMAAAFPSDVPKLIHQLQSFMTATFLKARPRSHQSNERIQYHSLAKYRECVLFWVRHVFTGRTEAPPDHHILFDRMTAQIRKLQKECGRSVIQSTPEIPLTQSSTEPFHPDYNNLPDTMSVGFPGSTRELLGWSSDQIPDHLVGLIEFGEPTPIVDVWDAEAEKQKEK</sequence>
<reference evidence="1 2" key="1">
    <citation type="submission" date="2024-04" db="EMBL/GenBank/DDBJ databases">
        <title>Phyllosticta paracitricarpa is synonymous to the EU quarantine fungus P. citricarpa based on phylogenomic analyses.</title>
        <authorList>
            <consortium name="Lawrence Berkeley National Laboratory"/>
            <person name="Van Ingen-Buijs V.A."/>
            <person name="Van Westerhoven A.C."/>
            <person name="Haridas S."/>
            <person name="Skiadas P."/>
            <person name="Martin F."/>
            <person name="Groenewald J.Z."/>
            <person name="Crous P.W."/>
            <person name="Seidl M.F."/>
        </authorList>
    </citation>
    <scope>NUCLEOTIDE SEQUENCE [LARGE SCALE GENOMIC DNA]</scope>
    <source>
        <strain evidence="1 2">CBS 122670</strain>
    </source>
</reference>
<protein>
    <submittedName>
        <fullName evidence="1">Uncharacterized protein</fullName>
    </submittedName>
</protein>
<accession>A0ABR1L260</accession>
<comment type="caution">
    <text evidence="1">The sequence shown here is derived from an EMBL/GenBank/DDBJ whole genome shotgun (WGS) entry which is preliminary data.</text>
</comment>
<organism evidence="1 2">
    <name type="scientific">Phyllosticta citricarpa</name>
    <dbReference type="NCBI Taxonomy" id="55181"/>
    <lineage>
        <taxon>Eukaryota</taxon>
        <taxon>Fungi</taxon>
        <taxon>Dikarya</taxon>
        <taxon>Ascomycota</taxon>
        <taxon>Pezizomycotina</taxon>
        <taxon>Dothideomycetes</taxon>
        <taxon>Dothideomycetes incertae sedis</taxon>
        <taxon>Botryosphaeriales</taxon>
        <taxon>Phyllostictaceae</taxon>
        <taxon>Phyllosticta</taxon>
    </lineage>
</organism>
<gene>
    <name evidence="1" type="ORF">IWX46DRAFT_435383</name>
</gene>
<keyword evidence="2" id="KW-1185">Reference proteome</keyword>
<dbReference type="EMBL" id="JBBPDW010000077">
    <property type="protein sequence ID" value="KAK7529334.1"/>
    <property type="molecule type" value="Genomic_DNA"/>
</dbReference>
<evidence type="ECO:0000313" key="2">
    <source>
        <dbReference type="Proteomes" id="UP001365128"/>
    </source>
</evidence>
<name>A0ABR1L260_9PEZI</name>
<proteinExistence type="predicted"/>